<organism evidence="3 4">
    <name type="scientific">Pseudomonas nitroreducens</name>
    <dbReference type="NCBI Taxonomy" id="46680"/>
    <lineage>
        <taxon>Bacteria</taxon>
        <taxon>Pseudomonadati</taxon>
        <taxon>Pseudomonadota</taxon>
        <taxon>Gammaproteobacteria</taxon>
        <taxon>Pseudomonadales</taxon>
        <taxon>Pseudomonadaceae</taxon>
        <taxon>Pseudomonas</taxon>
    </lineage>
</organism>
<feature type="region of interest" description="Disordered" evidence="1">
    <location>
        <begin position="17"/>
        <end position="89"/>
    </location>
</feature>
<protein>
    <recommendedName>
        <fullName evidence="5">Lipoprotein</fullName>
    </recommendedName>
</protein>
<feature type="signal peptide" evidence="2">
    <location>
        <begin position="1"/>
        <end position="15"/>
    </location>
</feature>
<evidence type="ECO:0008006" key="5">
    <source>
        <dbReference type="Google" id="ProtNLM"/>
    </source>
</evidence>
<dbReference type="EMBL" id="CP049140">
    <property type="protein sequence ID" value="QIE90614.1"/>
    <property type="molecule type" value="Genomic_DNA"/>
</dbReference>
<evidence type="ECO:0000256" key="1">
    <source>
        <dbReference type="SAM" id="MobiDB-lite"/>
    </source>
</evidence>
<evidence type="ECO:0000313" key="3">
    <source>
        <dbReference type="EMBL" id="QIE90614.1"/>
    </source>
</evidence>
<dbReference type="AlphaFoldDB" id="A0A6G6J5U3"/>
<keyword evidence="2" id="KW-0732">Signal</keyword>
<feature type="compositionally biased region" description="Low complexity" evidence="1">
    <location>
        <begin position="23"/>
        <end position="78"/>
    </location>
</feature>
<proteinExistence type="predicted"/>
<accession>A0A6G6J5U3</accession>
<feature type="chain" id="PRO_5026092883" description="Lipoprotein" evidence="2">
    <location>
        <begin position="16"/>
        <end position="89"/>
    </location>
</feature>
<dbReference type="GeneID" id="300412126"/>
<sequence length="89" mass="9081">MKKLCLLIAACAVLAACDKKPEPTSQTAVPAAATQQAKPAPQPEAAPAEQPAPASTEEQATPAEQPAAEQAAPQAQPETADKPAENKQQ</sequence>
<evidence type="ECO:0000256" key="2">
    <source>
        <dbReference type="SAM" id="SignalP"/>
    </source>
</evidence>
<evidence type="ECO:0000313" key="4">
    <source>
        <dbReference type="Proteomes" id="UP000501063"/>
    </source>
</evidence>
<feature type="compositionally biased region" description="Basic and acidic residues" evidence="1">
    <location>
        <begin position="79"/>
        <end position="89"/>
    </location>
</feature>
<dbReference type="RefSeq" id="WP_024766122.1">
    <property type="nucleotide sequence ID" value="NZ_CP049140.1"/>
</dbReference>
<dbReference type="PROSITE" id="PS51257">
    <property type="entry name" value="PROKAR_LIPOPROTEIN"/>
    <property type="match status" value="1"/>
</dbReference>
<reference evidence="3 4" key="1">
    <citation type="submission" date="2020-02" db="EMBL/GenBank/DDBJ databases">
        <title>Integrative conjugative elements (ICEs) and plasmids drive adaptation of Pseudomonas nitroreducens strain HBP1 to wastewater environment.</title>
        <authorList>
            <person name="Sentchilo V."/>
            <person name="Carraro N."/>
            <person name="Bertelli C."/>
            <person name="van der Meer J.R."/>
        </authorList>
    </citation>
    <scope>NUCLEOTIDE SEQUENCE [LARGE SCALE GENOMIC DNA]</scope>
    <source>
        <strain evidence="3 4">HBP1</strain>
    </source>
</reference>
<dbReference type="Proteomes" id="UP000501063">
    <property type="component" value="Chromosome"/>
</dbReference>
<gene>
    <name evidence="3" type="ORF">G5B91_31920</name>
</gene>
<name>A0A6G6J5U3_PSENT</name>
<dbReference type="KEGG" id="pnt:G5B91_31920"/>